<accession>A0A913Y7A7</accession>
<dbReference type="EnsemblMetazoa" id="XM_021060601.2">
    <property type="protein sequence ID" value="XP_020916260.1"/>
    <property type="gene ID" value="LOC110253651"/>
</dbReference>
<sequence length="138" mass="15841">MRVEIYGCSLPTDCVMIGSRVLGKWGSTYHGGDVYYKSYVKTIDDRYDEVDLEIEDDGHNNDRFKTLSKTHVVLDVPNKHLNLPPGTKVLAPSNKKYYTGTLKRKSGSYYRVIFDDKSKAWILKKDIRVLKPTQFCEG</sequence>
<dbReference type="GeneID" id="110253651"/>
<reference evidence="2" key="1">
    <citation type="submission" date="2022-11" db="UniProtKB">
        <authorList>
            <consortium name="EnsemblMetazoa"/>
        </authorList>
    </citation>
    <scope>IDENTIFICATION</scope>
</reference>
<dbReference type="SMART" id="SM00333">
    <property type="entry name" value="TUDOR"/>
    <property type="match status" value="1"/>
</dbReference>
<feature type="domain" description="Tudor" evidence="1">
    <location>
        <begin position="81"/>
        <end position="135"/>
    </location>
</feature>
<organism evidence="2 3">
    <name type="scientific">Exaiptasia diaphana</name>
    <name type="common">Tropical sea anemone</name>
    <name type="synonym">Aiptasia pulchella</name>
    <dbReference type="NCBI Taxonomy" id="2652724"/>
    <lineage>
        <taxon>Eukaryota</taxon>
        <taxon>Metazoa</taxon>
        <taxon>Cnidaria</taxon>
        <taxon>Anthozoa</taxon>
        <taxon>Hexacorallia</taxon>
        <taxon>Actiniaria</taxon>
        <taxon>Aiptasiidae</taxon>
        <taxon>Exaiptasia</taxon>
    </lineage>
</organism>
<evidence type="ECO:0000313" key="3">
    <source>
        <dbReference type="Proteomes" id="UP000887567"/>
    </source>
</evidence>
<dbReference type="AlphaFoldDB" id="A0A913Y7A7"/>
<dbReference type="Proteomes" id="UP000887567">
    <property type="component" value="Unplaced"/>
</dbReference>
<proteinExistence type="predicted"/>
<dbReference type="Gene3D" id="2.30.30.140">
    <property type="match status" value="1"/>
</dbReference>
<dbReference type="InterPro" id="IPR002999">
    <property type="entry name" value="Tudor"/>
</dbReference>
<name>A0A913Y7A7_EXADI</name>
<protein>
    <recommendedName>
        <fullName evidence="1">Tudor domain-containing protein</fullName>
    </recommendedName>
</protein>
<evidence type="ECO:0000259" key="1">
    <source>
        <dbReference type="SMART" id="SM00333"/>
    </source>
</evidence>
<keyword evidence="3" id="KW-1185">Reference proteome</keyword>
<dbReference type="RefSeq" id="XP_020916260.1">
    <property type="nucleotide sequence ID" value="XM_021060601.2"/>
</dbReference>
<dbReference type="KEGG" id="epa:110253651"/>
<dbReference type="OrthoDB" id="10486874at2759"/>
<evidence type="ECO:0000313" key="2">
    <source>
        <dbReference type="EnsemblMetazoa" id="XP_020916260.1"/>
    </source>
</evidence>